<dbReference type="PANTHER" id="PTHR10520">
    <property type="entry name" value="TRIFUNCTIONAL PURINE BIOSYNTHETIC PROTEIN ADENOSINE-3-RELATED"/>
    <property type="match status" value="1"/>
</dbReference>
<dbReference type="NCBIfam" id="TIGR00878">
    <property type="entry name" value="purM"/>
    <property type="match status" value="1"/>
</dbReference>
<dbReference type="SUPFAM" id="SSF55326">
    <property type="entry name" value="PurM N-terminal domain-like"/>
    <property type="match status" value="1"/>
</dbReference>
<dbReference type="RefSeq" id="WP_236864326.1">
    <property type="nucleotide sequence ID" value="NZ_BAABAZ010000004.1"/>
</dbReference>
<evidence type="ECO:0000256" key="5">
    <source>
        <dbReference type="ARBA" id="ARBA00022598"/>
    </source>
</evidence>
<evidence type="ECO:0000256" key="8">
    <source>
        <dbReference type="ARBA" id="ARBA00031908"/>
    </source>
</evidence>
<feature type="domain" description="PurM-like C-terminal" evidence="14">
    <location>
        <begin position="212"/>
        <end position="372"/>
    </location>
</feature>
<keyword evidence="7 12" id="KW-0067">ATP-binding</keyword>
<evidence type="ECO:0000256" key="1">
    <source>
        <dbReference type="ARBA" id="ARBA00004686"/>
    </source>
</evidence>
<dbReference type="Pfam" id="PF00586">
    <property type="entry name" value="AIRS"/>
    <property type="match status" value="1"/>
</dbReference>
<comment type="similarity">
    <text evidence="2 12">Belongs to the AIR synthase family.</text>
</comment>
<comment type="caution">
    <text evidence="15">The sequence shown here is derived from an EMBL/GenBank/DDBJ whole genome shotgun (WGS) entry which is preliminary data.</text>
</comment>
<dbReference type="InterPro" id="IPR010918">
    <property type="entry name" value="PurM-like_C_dom"/>
</dbReference>
<evidence type="ECO:0000259" key="13">
    <source>
        <dbReference type="Pfam" id="PF00586"/>
    </source>
</evidence>
<dbReference type="EMBL" id="BAABAZ010000004">
    <property type="protein sequence ID" value="GAA4283210.1"/>
    <property type="molecule type" value="Genomic_DNA"/>
</dbReference>
<evidence type="ECO:0000256" key="3">
    <source>
        <dbReference type="ARBA" id="ARBA00013047"/>
    </source>
</evidence>
<evidence type="ECO:0000256" key="6">
    <source>
        <dbReference type="ARBA" id="ARBA00022741"/>
    </source>
</evidence>
<evidence type="ECO:0000256" key="9">
    <source>
        <dbReference type="ARBA" id="ARBA00032931"/>
    </source>
</evidence>
<keyword evidence="16" id="KW-1185">Reference proteome</keyword>
<keyword evidence="6 12" id="KW-0547">Nucleotide-binding</keyword>
<evidence type="ECO:0000256" key="2">
    <source>
        <dbReference type="ARBA" id="ARBA00010280"/>
    </source>
</evidence>
<keyword evidence="12" id="KW-0963">Cytoplasm</keyword>
<dbReference type="Pfam" id="PF02769">
    <property type="entry name" value="AIRS_C"/>
    <property type="match status" value="1"/>
</dbReference>
<evidence type="ECO:0000256" key="4">
    <source>
        <dbReference type="ARBA" id="ARBA00020367"/>
    </source>
</evidence>
<dbReference type="SUPFAM" id="SSF56042">
    <property type="entry name" value="PurM C-terminal domain-like"/>
    <property type="match status" value="1"/>
</dbReference>
<sequence>MTRSPEESTPGQGAAEDAGQVVGQDAGQVVGQHAGGGTTYAAAGVDVEAGDRAVELMKAAVAATHGPNVVGGFGGFVGLFDAAFLKDYRHPQLATSTDGVGTKVAIAQALDIHHTIGHDLVGMVVDDIVVSGARPLFMTDYIACGRVVPERIADIVRGIAEACAGAGVALIGGETAEHPGLLGVDEYDVAGAATGVVEADQVLGAHRVTTSDVLIGLPSSGLHSNGYSLVRRIIADAGWELEREVPEFGRTLGEEILVPTTVYTRALLGLLEQHPEAVHAISHVTGGGLSANIARVLPQGVLATMRRSSWTVPPVFDVLGELGGVPRADRERTWNLGVGMVLVVDRSAVDGVLAAADGAWVLGELSADDRTRASDPDYVQGAKGVDGGAALLID</sequence>
<reference evidence="16" key="1">
    <citation type="journal article" date="2019" name="Int. J. Syst. Evol. Microbiol.">
        <title>The Global Catalogue of Microorganisms (GCM) 10K type strain sequencing project: providing services to taxonomists for standard genome sequencing and annotation.</title>
        <authorList>
            <consortium name="The Broad Institute Genomics Platform"/>
            <consortium name="The Broad Institute Genome Sequencing Center for Infectious Disease"/>
            <person name="Wu L."/>
            <person name="Ma J."/>
        </authorList>
    </citation>
    <scope>NUCLEOTIDE SEQUENCE [LARGE SCALE GENOMIC DNA]</scope>
    <source>
        <strain evidence="16">JCM 17458</strain>
    </source>
</reference>
<accession>A0ABP8EGY6</accession>
<organism evidence="15 16">
    <name type="scientific">Brevibacterium daeguense</name>
    <dbReference type="NCBI Taxonomy" id="909936"/>
    <lineage>
        <taxon>Bacteria</taxon>
        <taxon>Bacillati</taxon>
        <taxon>Actinomycetota</taxon>
        <taxon>Actinomycetes</taxon>
        <taxon>Micrococcales</taxon>
        <taxon>Brevibacteriaceae</taxon>
        <taxon>Brevibacterium</taxon>
    </lineage>
</organism>
<gene>
    <name evidence="12 15" type="primary">purM</name>
    <name evidence="15" type="ORF">GCM10022261_07410</name>
</gene>
<evidence type="ECO:0000256" key="11">
    <source>
        <dbReference type="ARBA" id="ARBA00049057"/>
    </source>
</evidence>
<dbReference type="HAMAP" id="MF_00741">
    <property type="entry name" value="AIRS"/>
    <property type="match status" value="1"/>
</dbReference>
<evidence type="ECO:0000259" key="14">
    <source>
        <dbReference type="Pfam" id="PF02769"/>
    </source>
</evidence>
<proteinExistence type="inferred from homology"/>
<keyword evidence="5 12" id="KW-0436">Ligase</keyword>
<feature type="domain" description="PurM-like N-terminal" evidence="13">
    <location>
        <begin position="81"/>
        <end position="197"/>
    </location>
</feature>
<evidence type="ECO:0000313" key="16">
    <source>
        <dbReference type="Proteomes" id="UP001501586"/>
    </source>
</evidence>
<evidence type="ECO:0000256" key="12">
    <source>
        <dbReference type="HAMAP-Rule" id="MF_00741"/>
    </source>
</evidence>
<dbReference type="InterPro" id="IPR036921">
    <property type="entry name" value="PurM-like_N_sf"/>
</dbReference>
<dbReference type="PANTHER" id="PTHR10520:SF12">
    <property type="entry name" value="TRIFUNCTIONAL PURINE BIOSYNTHETIC PROTEIN ADENOSINE-3"/>
    <property type="match status" value="1"/>
</dbReference>
<dbReference type="Gene3D" id="3.90.650.10">
    <property type="entry name" value="PurM-like C-terminal domain"/>
    <property type="match status" value="1"/>
</dbReference>
<name>A0ABP8EGY6_9MICO</name>
<dbReference type="InterPro" id="IPR004733">
    <property type="entry name" value="PurM_cligase"/>
</dbReference>
<dbReference type="CDD" id="cd02196">
    <property type="entry name" value="PurM"/>
    <property type="match status" value="1"/>
</dbReference>
<dbReference type="Gene3D" id="3.30.1330.10">
    <property type="entry name" value="PurM-like, N-terminal domain"/>
    <property type="match status" value="1"/>
</dbReference>
<comment type="subcellular location">
    <subcellularLocation>
        <location evidence="12">Cytoplasm</location>
    </subcellularLocation>
</comment>
<dbReference type="Proteomes" id="UP001501586">
    <property type="component" value="Unassembled WGS sequence"/>
</dbReference>
<evidence type="ECO:0000313" key="15">
    <source>
        <dbReference type="EMBL" id="GAA4283210.1"/>
    </source>
</evidence>
<evidence type="ECO:0000256" key="7">
    <source>
        <dbReference type="ARBA" id="ARBA00022840"/>
    </source>
</evidence>
<dbReference type="InterPro" id="IPR016188">
    <property type="entry name" value="PurM-like_N"/>
</dbReference>
<dbReference type="InterPro" id="IPR036676">
    <property type="entry name" value="PurM-like_C_sf"/>
</dbReference>
<protein>
    <recommendedName>
        <fullName evidence="4 12">Phosphoribosylformylglycinamidine cyclo-ligase</fullName>
        <ecNumber evidence="3 12">6.3.3.1</ecNumber>
    </recommendedName>
    <alternativeName>
        <fullName evidence="9 12">AIR synthase</fullName>
    </alternativeName>
    <alternativeName>
        <fullName evidence="10 12">AIRS</fullName>
    </alternativeName>
    <alternativeName>
        <fullName evidence="8 12">Phosphoribosyl-aminoimidazole synthetase</fullName>
    </alternativeName>
</protein>
<dbReference type="EC" id="6.3.3.1" evidence="3 12"/>
<evidence type="ECO:0000256" key="10">
    <source>
        <dbReference type="ARBA" id="ARBA00033093"/>
    </source>
</evidence>
<keyword evidence="12" id="KW-0658">Purine biosynthesis</keyword>
<comment type="catalytic activity">
    <reaction evidence="11 12">
        <text>2-formamido-N(1)-(5-O-phospho-beta-D-ribosyl)acetamidine + ATP = 5-amino-1-(5-phospho-beta-D-ribosyl)imidazole + ADP + phosphate + H(+)</text>
        <dbReference type="Rhea" id="RHEA:23032"/>
        <dbReference type="ChEBI" id="CHEBI:15378"/>
        <dbReference type="ChEBI" id="CHEBI:30616"/>
        <dbReference type="ChEBI" id="CHEBI:43474"/>
        <dbReference type="ChEBI" id="CHEBI:137981"/>
        <dbReference type="ChEBI" id="CHEBI:147287"/>
        <dbReference type="ChEBI" id="CHEBI:456216"/>
        <dbReference type="EC" id="6.3.3.1"/>
    </reaction>
</comment>
<comment type="pathway">
    <text evidence="1 12">Purine metabolism; IMP biosynthesis via de novo pathway; 5-amino-1-(5-phospho-D-ribosyl)imidazole from N(2)-formyl-N(1)-(5-phospho-D-ribosyl)glycinamide: step 2/2.</text>
</comment>